<protein>
    <submittedName>
        <fullName evidence="3">Prolyl oligopeptidase family serine peptidase</fullName>
    </submittedName>
</protein>
<dbReference type="Proteomes" id="UP000714420">
    <property type="component" value="Unassembled WGS sequence"/>
</dbReference>
<dbReference type="Gene3D" id="3.40.50.1820">
    <property type="entry name" value="alpha/beta hydrolase"/>
    <property type="match status" value="1"/>
</dbReference>
<accession>A0ABX2AM89</accession>
<evidence type="ECO:0000256" key="1">
    <source>
        <dbReference type="SAM" id="SignalP"/>
    </source>
</evidence>
<dbReference type="InterPro" id="IPR029058">
    <property type="entry name" value="AB_hydrolase_fold"/>
</dbReference>
<reference evidence="3 4" key="1">
    <citation type="submission" date="2020-05" db="EMBL/GenBank/DDBJ databases">
        <title>Distinct polysaccharide utilization as determinants for interspecies competition between intestinal Prevotella spp.</title>
        <authorList>
            <person name="Galvez E.J.C."/>
            <person name="Iljazovic A."/>
            <person name="Strowig T."/>
        </authorList>
    </citation>
    <scope>NUCLEOTIDE SEQUENCE [LARGE SCALE GENOMIC DNA]</scope>
    <source>
        <strain evidence="3 4">PMUR</strain>
    </source>
</reference>
<dbReference type="EMBL" id="JABKKF010000005">
    <property type="protein sequence ID" value="NPD92139.1"/>
    <property type="molecule type" value="Genomic_DNA"/>
</dbReference>
<feature type="chain" id="PRO_5047544410" evidence="1">
    <location>
        <begin position="20"/>
        <end position="427"/>
    </location>
</feature>
<feature type="signal peptide" evidence="1">
    <location>
        <begin position="1"/>
        <end position="19"/>
    </location>
</feature>
<feature type="domain" description="Acetyl xylan esterase" evidence="2">
    <location>
        <begin position="130"/>
        <end position="424"/>
    </location>
</feature>
<dbReference type="PANTHER" id="PTHR40111:SF1">
    <property type="entry name" value="CEPHALOSPORIN-C DEACETYLASE"/>
    <property type="match status" value="1"/>
</dbReference>
<dbReference type="RefSeq" id="WP_172275479.1">
    <property type="nucleotide sequence ID" value="NZ_CASGMU010000004.1"/>
</dbReference>
<organism evidence="3 4">
    <name type="scientific">Xylanibacter muris</name>
    <dbReference type="NCBI Taxonomy" id="2736290"/>
    <lineage>
        <taxon>Bacteria</taxon>
        <taxon>Pseudomonadati</taxon>
        <taxon>Bacteroidota</taxon>
        <taxon>Bacteroidia</taxon>
        <taxon>Bacteroidales</taxon>
        <taxon>Prevotellaceae</taxon>
        <taxon>Xylanibacter</taxon>
    </lineage>
</organism>
<comment type="caution">
    <text evidence="3">The sequence shown here is derived from an EMBL/GenBank/DDBJ whole genome shotgun (WGS) entry which is preliminary data.</text>
</comment>
<evidence type="ECO:0000313" key="3">
    <source>
        <dbReference type="EMBL" id="NPD92139.1"/>
    </source>
</evidence>
<dbReference type="Pfam" id="PF05448">
    <property type="entry name" value="AXE1"/>
    <property type="match status" value="1"/>
</dbReference>
<gene>
    <name evidence="3" type="ORF">HPS56_07195</name>
</gene>
<keyword evidence="1" id="KW-0732">Signal</keyword>
<evidence type="ECO:0000313" key="4">
    <source>
        <dbReference type="Proteomes" id="UP000714420"/>
    </source>
</evidence>
<name>A0ABX2AM89_9BACT</name>
<dbReference type="SUPFAM" id="SSF53474">
    <property type="entry name" value="alpha/beta-Hydrolases"/>
    <property type="match status" value="1"/>
</dbReference>
<evidence type="ECO:0000259" key="2">
    <source>
        <dbReference type="Pfam" id="PF05448"/>
    </source>
</evidence>
<keyword evidence="4" id="KW-1185">Reference proteome</keyword>
<sequence length="427" mass="48125">MRRIILLLGIALTAIQASAQFSKPRRQYVEYIVSTNNPSRNYELNENASLKIEAYKGGIPLNGVKVYYKTGDEMMTPEKNDSAVFNNGVATINLGTRKEPGFKACDLKFTVYDKTYKDLVKVGFAPEKIKPFTAMPEDFDKFWNKAIKEVEKIDLTPEITPLPSYSTKNVDVFLVKLTVGKNGRNMYGYLSKPKDGKKHPVLFEPPGAGAKKITPTTYYSENGFIHFKINIHSGCNSELSDDMFETARKIADNYNRNGIENKEQFYYKDVYAGCSRCVDFLCTLPEWDGKNVGVTGGSQGGALTIITAALNKKVTFCAPFYPALCDLNGFQHNRAGGWPKYFQKGNEKQGAEHTLEYYDVVNFARRLTCPIFFSFGYNDDTCSPTSTYGTYNEIKSPKTLSITPTSGHWRFPETNDESVKWMQKMAE</sequence>
<dbReference type="PANTHER" id="PTHR40111">
    <property type="entry name" value="CEPHALOSPORIN-C DEACETYLASE"/>
    <property type="match status" value="1"/>
</dbReference>
<dbReference type="InterPro" id="IPR039069">
    <property type="entry name" value="CE7"/>
</dbReference>
<dbReference type="InterPro" id="IPR008391">
    <property type="entry name" value="AXE1_dom"/>
</dbReference>
<proteinExistence type="predicted"/>